<organism evidence="1 2">
    <name type="scientific">Avena sativa</name>
    <name type="common">Oat</name>
    <dbReference type="NCBI Taxonomy" id="4498"/>
    <lineage>
        <taxon>Eukaryota</taxon>
        <taxon>Viridiplantae</taxon>
        <taxon>Streptophyta</taxon>
        <taxon>Embryophyta</taxon>
        <taxon>Tracheophyta</taxon>
        <taxon>Spermatophyta</taxon>
        <taxon>Magnoliopsida</taxon>
        <taxon>Liliopsida</taxon>
        <taxon>Poales</taxon>
        <taxon>Poaceae</taxon>
        <taxon>BOP clade</taxon>
        <taxon>Pooideae</taxon>
        <taxon>Poodae</taxon>
        <taxon>Poeae</taxon>
        <taxon>Poeae Chloroplast Group 1 (Aveneae type)</taxon>
        <taxon>Aveninae</taxon>
        <taxon>Avena</taxon>
    </lineage>
</organism>
<reference evidence="1" key="2">
    <citation type="submission" date="2025-09" db="UniProtKB">
        <authorList>
            <consortium name="EnsemblPlants"/>
        </authorList>
    </citation>
    <scope>IDENTIFICATION</scope>
</reference>
<proteinExistence type="predicted"/>
<evidence type="ECO:0000313" key="1">
    <source>
        <dbReference type="EnsemblPlants" id="AVESA.00010b.r2.6AG1011570.1.CDS"/>
    </source>
</evidence>
<accession>A0ACD5YRK6</accession>
<evidence type="ECO:0000313" key="2">
    <source>
        <dbReference type="Proteomes" id="UP001732700"/>
    </source>
</evidence>
<name>A0ACD5YRK6_AVESA</name>
<keyword evidence="2" id="KW-1185">Reference proteome</keyword>
<sequence>MDSGLDSTKKGRSYLKWTDEMDKAMLDVFVEYYSKGDRDQNGWKPHVYTAAVKKVREKCQIELTKENIISRSKTFDKHYAIVNKMLSQSGFGWDDEKNMVTVEDDVWNTYVKANKDATSYRYKSIKFWDMISTLYCRDRATGAGARTANESAAEMVEENANTTVNNKDTNSSTQADEDRPKKRYRSDDSIATMLGDKLDNFTAAFKADVLEPPPKRASPEEIWAVLDGIPDLEDDQQLAIYDVLVADDRKFKSLVALPERMKKKWVLKQINT</sequence>
<protein>
    <submittedName>
        <fullName evidence="1">Uncharacterized protein</fullName>
    </submittedName>
</protein>
<dbReference type="Proteomes" id="UP001732700">
    <property type="component" value="Chromosome 6A"/>
</dbReference>
<reference evidence="1" key="1">
    <citation type="submission" date="2021-05" db="EMBL/GenBank/DDBJ databases">
        <authorList>
            <person name="Scholz U."/>
            <person name="Mascher M."/>
            <person name="Fiebig A."/>
        </authorList>
    </citation>
    <scope>NUCLEOTIDE SEQUENCE [LARGE SCALE GENOMIC DNA]</scope>
</reference>
<dbReference type="EnsemblPlants" id="AVESA.00010b.r2.6AG1011570.1">
    <property type="protein sequence ID" value="AVESA.00010b.r2.6AG1011570.1.CDS"/>
    <property type="gene ID" value="AVESA.00010b.r2.6AG1011570"/>
</dbReference>